<reference evidence="1" key="1">
    <citation type="journal article" date="2020" name="Stud. Mycol.">
        <title>101 Dothideomycetes genomes: a test case for predicting lifestyles and emergence of pathogens.</title>
        <authorList>
            <person name="Haridas S."/>
            <person name="Albert R."/>
            <person name="Binder M."/>
            <person name="Bloem J."/>
            <person name="Labutti K."/>
            <person name="Salamov A."/>
            <person name="Andreopoulos B."/>
            <person name="Baker S."/>
            <person name="Barry K."/>
            <person name="Bills G."/>
            <person name="Bluhm B."/>
            <person name="Cannon C."/>
            <person name="Castanera R."/>
            <person name="Culley D."/>
            <person name="Daum C."/>
            <person name="Ezra D."/>
            <person name="Gonzalez J."/>
            <person name="Henrissat B."/>
            <person name="Kuo A."/>
            <person name="Liang C."/>
            <person name="Lipzen A."/>
            <person name="Lutzoni F."/>
            <person name="Magnuson J."/>
            <person name="Mondo S."/>
            <person name="Nolan M."/>
            <person name="Ohm R."/>
            <person name="Pangilinan J."/>
            <person name="Park H.-J."/>
            <person name="Ramirez L."/>
            <person name="Alfaro M."/>
            <person name="Sun H."/>
            <person name="Tritt A."/>
            <person name="Yoshinaga Y."/>
            <person name="Zwiers L.-H."/>
            <person name="Turgeon B."/>
            <person name="Goodwin S."/>
            <person name="Spatafora J."/>
            <person name="Crous P."/>
            <person name="Grigoriev I."/>
        </authorList>
    </citation>
    <scope>NUCLEOTIDE SEQUENCE</scope>
    <source>
        <strain evidence="1">CBS 110217</strain>
    </source>
</reference>
<accession>A0A9P4LSY7</accession>
<keyword evidence="2" id="KW-1185">Reference proteome</keyword>
<protein>
    <submittedName>
        <fullName evidence="1">Uncharacterized protein</fullName>
    </submittedName>
</protein>
<comment type="caution">
    <text evidence="1">The sequence shown here is derived from an EMBL/GenBank/DDBJ whole genome shotgun (WGS) entry which is preliminary data.</text>
</comment>
<name>A0A9P4LSY7_9PLEO</name>
<sequence length="123" mass="13403">MSGFITTMFVSPFSDLHVVFPAKPKPLLPIFTFAQSQSCMYLRMDLDVLDFQERGQIGDIQQAGSELAHNKQTTTAQLAPETSPKLQRPAAEVPKFSYKDLSVAIACTTSLDGKQYSALSSGA</sequence>
<dbReference type="AlphaFoldDB" id="A0A9P4LSY7"/>
<dbReference type="EMBL" id="ML978155">
    <property type="protein sequence ID" value="KAF2036075.1"/>
    <property type="molecule type" value="Genomic_DNA"/>
</dbReference>
<evidence type="ECO:0000313" key="2">
    <source>
        <dbReference type="Proteomes" id="UP000799777"/>
    </source>
</evidence>
<organism evidence="1 2">
    <name type="scientific">Setomelanomma holmii</name>
    <dbReference type="NCBI Taxonomy" id="210430"/>
    <lineage>
        <taxon>Eukaryota</taxon>
        <taxon>Fungi</taxon>
        <taxon>Dikarya</taxon>
        <taxon>Ascomycota</taxon>
        <taxon>Pezizomycotina</taxon>
        <taxon>Dothideomycetes</taxon>
        <taxon>Pleosporomycetidae</taxon>
        <taxon>Pleosporales</taxon>
        <taxon>Pleosporineae</taxon>
        <taxon>Phaeosphaeriaceae</taxon>
        <taxon>Setomelanomma</taxon>
    </lineage>
</organism>
<dbReference type="Proteomes" id="UP000799777">
    <property type="component" value="Unassembled WGS sequence"/>
</dbReference>
<gene>
    <name evidence="1" type="ORF">EK21DRAFT_106180</name>
</gene>
<evidence type="ECO:0000313" key="1">
    <source>
        <dbReference type="EMBL" id="KAF2036075.1"/>
    </source>
</evidence>
<proteinExistence type="predicted"/>